<dbReference type="AlphaFoldDB" id="A0A1B1AGH1"/>
<keyword evidence="1" id="KW-0812">Transmembrane</keyword>
<keyword evidence="3" id="KW-1185">Reference proteome</keyword>
<evidence type="ECO:0000313" key="2">
    <source>
        <dbReference type="EMBL" id="ANP45641.1"/>
    </source>
</evidence>
<evidence type="ECO:0000256" key="1">
    <source>
        <dbReference type="SAM" id="Phobius"/>
    </source>
</evidence>
<dbReference type="KEGG" id="cbot:ATE48_06760"/>
<keyword evidence="1" id="KW-1133">Transmembrane helix</keyword>
<feature type="transmembrane region" description="Helical" evidence="1">
    <location>
        <begin position="106"/>
        <end position="125"/>
    </location>
</feature>
<organism evidence="2 3">
    <name type="scientific">Candidatus Viadribacter manganicus</name>
    <dbReference type="NCBI Taxonomy" id="1759059"/>
    <lineage>
        <taxon>Bacteria</taxon>
        <taxon>Pseudomonadati</taxon>
        <taxon>Pseudomonadota</taxon>
        <taxon>Alphaproteobacteria</taxon>
        <taxon>Hyphomonadales</taxon>
        <taxon>Hyphomonadaceae</taxon>
        <taxon>Candidatus Viadribacter</taxon>
    </lineage>
</organism>
<dbReference type="RefSeq" id="WP_066769307.1">
    <property type="nucleotide sequence ID" value="NZ_CP013244.1"/>
</dbReference>
<protein>
    <submittedName>
        <fullName evidence="2">Uncharacterized protein</fullName>
    </submittedName>
</protein>
<name>A0A1B1AGH1_9PROT</name>
<dbReference type="STRING" id="1759059.ATE48_06760"/>
<dbReference type="InParanoid" id="A0A1B1AGH1"/>
<keyword evidence="1" id="KW-0472">Membrane</keyword>
<dbReference type="OrthoDB" id="653003at2"/>
<sequence>MNEAIVDLQGGASIELRLEELSQLFDPFDPFPMPTRDLARSAEDFIVGWARELPRGQAFRIIVHLSQREAQSPAAAGLADALRRHFTYRAERMSGDLHEMFRIGRLSLFIGLAVLGGCVLGGRLVSSLFGPGDISSFFAEGLIILGWVANWRPIEIFLYDWWPLAQRRHLYRCLADASVEVRSVREDKL</sequence>
<dbReference type="Proteomes" id="UP000092498">
    <property type="component" value="Chromosome"/>
</dbReference>
<evidence type="ECO:0000313" key="3">
    <source>
        <dbReference type="Proteomes" id="UP000092498"/>
    </source>
</evidence>
<dbReference type="EMBL" id="CP013244">
    <property type="protein sequence ID" value="ANP45641.1"/>
    <property type="molecule type" value="Genomic_DNA"/>
</dbReference>
<gene>
    <name evidence="2" type="ORF">ATE48_06760</name>
</gene>
<feature type="transmembrane region" description="Helical" evidence="1">
    <location>
        <begin position="137"/>
        <end position="162"/>
    </location>
</feature>
<accession>A0A1B1AGH1</accession>
<reference evidence="2 3" key="1">
    <citation type="submission" date="2015-11" db="EMBL/GenBank/DDBJ databases">
        <title>Whole-Genome Sequence of Candidatus Oderbacter manganicum from the National Park Lower Oder Valley, Germany.</title>
        <authorList>
            <person name="Braun B."/>
            <person name="Liere K."/>
            <person name="Szewzyk U."/>
        </authorList>
    </citation>
    <scope>NUCLEOTIDE SEQUENCE [LARGE SCALE GENOMIC DNA]</scope>
    <source>
        <strain evidence="2 3">OTSz_A_272</strain>
    </source>
</reference>
<proteinExistence type="predicted"/>